<evidence type="ECO:0000259" key="4">
    <source>
        <dbReference type="PROSITE" id="PS50835"/>
    </source>
</evidence>
<evidence type="ECO:0000256" key="2">
    <source>
        <dbReference type="ARBA" id="ARBA00023130"/>
    </source>
</evidence>
<name>R0KYF2_ANAPL</name>
<feature type="non-terminal residue" evidence="5">
    <location>
        <position position="1"/>
    </location>
</feature>
<feature type="non-terminal residue" evidence="5">
    <location>
        <position position="60"/>
    </location>
</feature>
<dbReference type="EMBL" id="KB751712">
    <property type="protein sequence ID" value="EOA92997.1"/>
    <property type="molecule type" value="Genomic_DNA"/>
</dbReference>
<dbReference type="PANTHER" id="PTHR23266">
    <property type="entry name" value="IMMUNOGLOBULIN HEAVY CHAIN"/>
    <property type="match status" value="1"/>
</dbReference>
<dbReference type="InterPro" id="IPR007110">
    <property type="entry name" value="Ig-like_dom"/>
</dbReference>
<dbReference type="GO" id="GO:0019814">
    <property type="term" value="C:immunoglobulin complex"/>
    <property type="evidence" value="ECO:0007669"/>
    <property type="project" value="UniProtKB-KW"/>
</dbReference>
<keyword evidence="2" id="KW-1064">Adaptive immunity</keyword>
<reference evidence="6" key="1">
    <citation type="journal article" date="2013" name="Nat. Genet.">
        <title>The duck genome and transcriptome provide insight into an avian influenza virus reservoir species.</title>
        <authorList>
            <person name="Huang Y."/>
            <person name="Li Y."/>
            <person name="Burt D.W."/>
            <person name="Chen H."/>
            <person name="Zhang Y."/>
            <person name="Qian W."/>
            <person name="Kim H."/>
            <person name="Gan S."/>
            <person name="Zhao Y."/>
            <person name="Li J."/>
            <person name="Yi K."/>
            <person name="Feng H."/>
            <person name="Zhu P."/>
            <person name="Li B."/>
            <person name="Liu Q."/>
            <person name="Fairley S."/>
            <person name="Magor K.E."/>
            <person name="Du Z."/>
            <person name="Hu X."/>
            <person name="Goodman L."/>
            <person name="Tafer H."/>
            <person name="Vignal A."/>
            <person name="Lee T."/>
            <person name="Kim K.W."/>
            <person name="Sheng Z."/>
            <person name="An Y."/>
            <person name="Searle S."/>
            <person name="Herrero J."/>
            <person name="Groenen M.A."/>
            <person name="Crooijmans R.P."/>
            <person name="Faraut T."/>
            <person name="Cai Q."/>
            <person name="Webster R.G."/>
            <person name="Aldridge J.R."/>
            <person name="Warren W.C."/>
            <person name="Bartschat S."/>
            <person name="Kehr S."/>
            <person name="Marz M."/>
            <person name="Stadler P.F."/>
            <person name="Smith J."/>
            <person name="Kraus R.H."/>
            <person name="Zhao Y."/>
            <person name="Ren L."/>
            <person name="Fei J."/>
            <person name="Morisson M."/>
            <person name="Kaiser P."/>
            <person name="Griffin D.K."/>
            <person name="Rao M."/>
            <person name="Pitel F."/>
            <person name="Wang J."/>
            <person name="Li N."/>
        </authorList>
    </citation>
    <scope>NUCLEOTIDE SEQUENCE [LARGE SCALE GENOMIC DNA]</scope>
</reference>
<organism evidence="5 6">
    <name type="scientific">Anas platyrhynchos</name>
    <name type="common">Mallard</name>
    <name type="synonym">Anas boschas</name>
    <dbReference type="NCBI Taxonomy" id="8839"/>
    <lineage>
        <taxon>Eukaryota</taxon>
        <taxon>Metazoa</taxon>
        <taxon>Chordata</taxon>
        <taxon>Craniata</taxon>
        <taxon>Vertebrata</taxon>
        <taxon>Euteleostomi</taxon>
        <taxon>Archelosauria</taxon>
        <taxon>Archosauria</taxon>
        <taxon>Dinosauria</taxon>
        <taxon>Saurischia</taxon>
        <taxon>Theropoda</taxon>
        <taxon>Coelurosauria</taxon>
        <taxon>Aves</taxon>
        <taxon>Neognathae</taxon>
        <taxon>Galloanserae</taxon>
        <taxon>Anseriformes</taxon>
        <taxon>Anatidae</taxon>
        <taxon>Anatinae</taxon>
        <taxon>Anas</taxon>
    </lineage>
</organism>
<dbReference type="GO" id="GO:0005576">
    <property type="term" value="C:extracellular region"/>
    <property type="evidence" value="ECO:0007669"/>
    <property type="project" value="UniProtKB-ARBA"/>
</dbReference>
<dbReference type="AlphaFoldDB" id="R0KYF2"/>
<dbReference type="Pfam" id="PF07686">
    <property type="entry name" value="V-set"/>
    <property type="match status" value="1"/>
</dbReference>
<protein>
    <submittedName>
        <fullName evidence="5">Ig heavy chain V region C3</fullName>
    </submittedName>
</protein>
<dbReference type="InterPro" id="IPR013783">
    <property type="entry name" value="Ig-like_fold"/>
</dbReference>
<keyword evidence="1" id="KW-0391">Immunity</keyword>
<dbReference type="Gene3D" id="2.60.40.10">
    <property type="entry name" value="Immunoglobulins"/>
    <property type="match status" value="1"/>
</dbReference>
<evidence type="ECO:0000313" key="5">
    <source>
        <dbReference type="EMBL" id="EOA92997.1"/>
    </source>
</evidence>
<dbReference type="InterPro" id="IPR036179">
    <property type="entry name" value="Ig-like_dom_sf"/>
</dbReference>
<keyword evidence="3" id="KW-1280">Immunoglobulin</keyword>
<dbReference type="SMART" id="SM00406">
    <property type="entry name" value="IGv"/>
    <property type="match status" value="1"/>
</dbReference>
<accession>R0KYF2</accession>
<evidence type="ECO:0000313" key="6">
    <source>
        <dbReference type="Proteomes" id="UP000296049"/>
    </source>
</evidence>
<feature type="domain" description="Ig-like" evidence="4">
    <location>
        <begin position="1"/>
        <end position="60"/>
    </location>
</feature>
<keyword evidence="6" id="KW-1185">Reference proteome</keyword>
<gene>
    <name evidence="5" type="ORF">Anapl_17843</name>
</gene>
<evidence type="ECO:0000256" key="3">
    <source>
        <dbReference type="ARBA" id="ARBA00043265"/>
    </source>
</evidence>
<evidence type="ECO:0000256" key="1">
    <source>
        <dbReference type="ARBA" id="ARBA00022859"/>
    </source>
</evidence>
<sequence length="60" mass="6640">QAPGKELMWLATIKSDSGRKSYSGVSQGRFTLPRINGQNTVTLQMINLKAEDTATYYCAK</sequence>
<dbReference type="SUPFAM" id="SSF48726">
    <property type="entry name" value="Immunoglobulin"/>
    <property type="match status" value="1"/>
</dbReference>
<dbReference type="GO" id="GO:0002250">
    <property type="term" value="P:adaptive immune response"/>
    <property type="evidence" value="ECO:0007669"/>
    <property type="project" value="UniProtKB-KW"/>
</dbReference>
<proteinExistence type="predicted"/>
<dbReference type="PROSITE" id="PS50835">
    <property type="entry name" value="IG_LIKE"/>
    <property type="match status" value="1"/>
</dbReference>
<dbReference type="Proteomes" id="UP000296049">
    <property type="component" value="Unassembled WGS sequence"/>
</dbReference>
<dbReference type="InterPro" id="IPR050199">
    <property type="entry name" value="IgHV"/>
</dbReference>
<dbReference type="InterPro" id="IPR013106">
    <property type="entry name" value="Ig_V-set"/>
</dbReference>